<dbReference type="GO" id="GO:0000724">
    <property type="term" value="P:double-strand break repair via homologous recombination"/>
    <property type="evidence" value="ECO:0007669"/>
    <property type="project" value="TreeGrafter"/>
</dbReference>
<evidence type="ECO:0000256" key="7">
    <source>
        <dbReference type="ARBA" id="ARBA00034808"/>
    </source>
</evidence>
<dbReference type="PANTHER" id="PTHR11070">
    <property type="entry name" value="UVRD / RECB / PCRA DNA HELICASE FAMILY MEMBER"/>
    <property type="match status" value="1"/>
</dbReference>
<evidence type="ECO:0000256" key="2">
    <source>
        <dbReference type="ARBA" id="ARBA00022801"/>
    </source>
</evidence>
<evidence type="ECO:0000313" key="11">
    <source>
        <dbReference type="EMBL" id="HED10054.1"/>
    </source>
</evidence>
<dbReference type="EC" id="5.6.2.4" evidence="7"/>
<feature type="binding site" evidence="9">
    <location>
        <begin position="21"/>
        <end position="28"/>
    </location>
    <ligand>
        <name>ATP</name>
        <dbReference type="ChEBI" id="CHEBI:30616"/>
    </ligand>
</feature>
<sequence>MNFTDEQKAIIESHGDIKINAVAGSGKTTTLIEYARGRPGNSKILYLAFNKSVRLEAQKRFVAEGLAGVTVETAHSLAYKRIVYRHGYRLKNNGYKTHEIVALLGLNSQGEKHGQYVVASHINKFISYFCNSPAEKIRDINYADVVADEKARAFVERFYGYIEKQTRLLLAKMNRGEIEIPHDFYLKKFQLSRPELPYDYILFDEGQDASPAMLDVFLRQKATKVIVGDSHQQIYGWRHAINSLEKTDFSTLPLTNSFRFGPEIAFLARGILDWKSHIRDHTPVKISGRGRSRATRTKAILARGNLGLLVRAIDYITEHRQTGGLYFEGNINSYTYADDGASLYDILNLYNGNRARIRDKLISEMKGLDDLEEYVKKTDDVQLGLMIDIVREYGNEIPGILARIKEKHVADGDKDKADVIFSTVHRCKGMEYDTVELVNDFISESRIKKLLADTSKSIDPARLIEEVNILYVAVTRTRHLLSIPESLLPEVYPRSDAIRVIAKSLTDKKDKRKNIYGEKKEQHRTVRERRRGAYQRWTKEQDMELTVMHRTGKSMAEMAERLERTKGAIWSRIQKLGLEEW</sequence>
<comment type="caution">
    <text evidence="11">The sequence shown here is derived from an EMBL/GenBank/DDBJ whole genome shotgun (WGS) entry which is preliminary data.</text>
</comment>
<evidence type="ECO:0000256" key="4">
    <source>
        <dbReference type="ARBA" id="ARBA00022840"/>
    </source>
</evidence>
<dbReference type="Pfam" id="PF13361">
    <property type="entry name" value="UvrD_C"/>
    <property type="match status" value="1"/>
</dbReference>
<dbReference type="Proteomes" id="UP000886005">
    <property type="component" value="Unassembled WGS sequence"/>
</dbReference>
<keyword evidence="1 9" id="KW-0547">Nucleotide-binding</keyword>
<evidence type="ECO:0000256" key="5">
    <source>
        <dbReference type="ARBA" id="ARBA00023235"/>
    </source>
</evidence>
<dbReference type="Gene3D" id="3.40.50.300">
    <property type="entry name" value="P-loop containing nucleotide triphosphate hydrolases"/>
    <property type="match status" value="2"/>
</dbReference>
<evidence type="ECO:0000256" key="9">
    <source>
        <dbReference type="PROSITE-ProRule" id="PRU00560"/>
    </source>
</evidence>
<keyword evidence="4 9" id="KW-0067">ATP-binding</keyword>
<comment type="catalytic activity">
    <reaction evidence="6">
        <text>Couples ATP hydrolysis with the unwinding of duplex DNA by translocating in the 3'-5' direction.</text>
        <dbReference type="EC" id="5.6.2.4"/>
    </reaction>
</comment>
<evidence type="ECO:0000256" key="1">
    <source>
        <dbReference type="ARBA" id="ARBA00022741"/>
    </source>
</evidence>
<dbReference type="GO" id="GO:0031297">
    <property type="term" value="P:replication fork processing"/>
    <property type="evidence" value="ECO:0007669"/>
    <property type="project" value="TreeGrafter"/>
</dbReference>
<dbReference type="GO" id="GO:0043138">
    <property type="term" value="F:3'-5' DNA helicase activity"/>
    <property type="evidence" value="ECO:0007669"/>
    <property type="project" value="UniProtKB-EC"/>
</dbReference>
<evidence type="ECO:0000259" key="10">
    <source>
        <dbReference type="PROSITE" id="PS51198"/>
    </source>
</evidence>
<gene>
    <name evidence="11" type="ORF">ENJ10_05155</name>
</gene>
<dbReference type="PROSITE" id="PS51198">
    <property type="entry name" value="UVRD_HELICASE_ATP_BIND"/>
    <property type="match status" value="1"/>
</dbReference>
<dbReference type="PANTHER" id="PTHR11070:SF30">
    <property type="entry name" value="F-BOX DNA HELICASE 1"/>
    <property type="match status" value="1"/>
</dbReference>
<feature type="domain" description="UvrD-like helicase ATP-binding" evidence="10">
    <location>
        <begin position="1"/>
        <end position="293"/>
    </location>
</feature>
<evidence type="ECO:0000256" key="8">
    <source>
        <dbReference type="ARBA" id="ARBA00048988"/>
    </source>
</evidence>
<dbReference type="GO" id="GO:0016787">
    <property type="term" value="F:hydrolase activity"/>
    <property type="evidence" value="ECO:0007669"/>
    <property type="project" value="UniProtKB-UniRule"/>
</dbReference>
<dbReference type="InterPro" id="IPR014016">
    <property type="entry name" value="UvrD-like_ATP-bd"/>
</dbReference>
<evidence type="ECO:0000256" key="3">
    <source>
        <dbReference type="ARBA" id="ARBA00022806"/>
    </source>
</evidence>
<protein>
    <recommendedName>
        <fullName evidence="7">DNA 3'-5' helicase</fullName>
        <ecNumber evidence="7">5.6.2.4</ecNumber>
    </recommendedName>
</protein>
<dbReference type="SUPFAM" id="SSF52540">
    <property type="entry name" value="P-loop containing nucleoside triphosphate hydrolases"/>
    <property type="match status" value="1"/>
</dbReference>
<dbReference type="GO" id="GO:0003677">
    <property type="term" value="F:DNA binding"/>
    <property type="evidence" value="ECO:0007669"/>
    <property type="project" value="InterPro"/>
</dbReference>
<dbReference type="InterPro" id="IPR027417">
    <property type="entry name" value="P-loop_NTPase"/>
</dbReference>
<dbReference type="GO" id="GO:0005524">
    <property type="term" value="F:ATP binding"/>
    <property type="evidence" value="ECO:0007669"/>
    <property type="project" value="UniProtKB-UniRule"/>
</dbReference>
<proteinExistence type="predicted"/>
<keyword evidence="5" id="KW-0413">Isomerase</keyword>
<keyword evidence="2 9" id="KW-0378">Hydrolase</keyword>
<keyword evidence="3 9" id="KW-0347">Helicase</keyword>
<dbReference type="Pfam" id="PF00580">
    <property type="entry name" value="UvrD-helicase"/>
    <property type="match status" value="1"/>
</dbReference>
<comment type="catalytic activity">
    <reaction evidence="8">
        <text>ATP + H2O = ADP + phosphate + H(+)</text>
        <dbReference type="Rhea" id="RHEA:13065"/>
        <dbReference type="ChEBI" id="CHEBI:15377"/>
        <dbReference type="ChEBI" id="CHEBI:15378"/>
        <dbReference type="ChEBI" id="CHEBI:30616"/>
        <dbReference type="ChEBI" id="CHEBI:43474"/>
        <dbReference type="ChEBI" id="CHEBI:456216"/>
        <dbReference type="EC" id="5.6.2.4"/>
    </reaction>
</comment>
<dbReference type="AlphaFoldDB" id="A0A7V1LL92"/>
<evidence type="ECO:0000256" key="6">
    <source>
        <dbReference type="ARBA" id="ARBA00034617"/>
    </source>
</evidence>
<organism evidence="11">
    <name type="scientific">Caldithrix abyssi</name>
    <dbReference type="NCBI Taxonomy" id="187145"/>
    <lineage>
        <taxon>Bacteria</taxon>
        <taxon>Pseudomonadati</taxon>
        <taxon>Calditrichota</taxon>
        <taxon>Calditrichia</taxon>
        <taxon>Calditrichales</taxon>
        <taxon>Calditrichaceae</taxon>
        <taxon>Caldithrix</taxon>
    </lineage>
</organism>
<reference evidence="11" key="1">
    <citation type="journal article" date="2020" name="mSystems">
        <title>Genome- and Community-Level Interaction Insights into Carbon Utilization and Element Cycling Functions of Hydrothermarchaeota in Hydrothermal Sediment.</title>
        <authorList>
            <person name="Zhou Z."/>
            <person name="Liu Y."/>
            <person name="Xu W."/>
            <person name="Pan J."/>
            <person name="Luo Z.H."/>
            <person name="Li M."/>
        </authorList>
    </citation>
    <scope>NUCLEOTIDE SEQUENCE [LARGE SCALE GENOMIC DNA]</scope>
    <source>
        <strain evidence="11">HyVt-456</strain>
    </source>
</reference>
<dbReference type="InterPro" id="IPR014017">
    <property type="entry name" value="DNA_helicase_UvrD-like_C"/>
</dbReference>
<dbReference type="InterPro" id="IPR000212">
    <property type="entry name" value="DNA_helicase_UvrD/REP"/>
</dbReference>
<name>A0A7V1LL92_CALAY</name>
<dbReference type="EMBL" id="DRLD01000143">
    <property type="protein sequence ID" value="HED10054.1"/>
    <property type="molecule type" value="Genomic_DNA"/>
</dbReference>
<accession>A0A7V1LL92</accession>